<keyword evidence="4" id="KW-0597">Phosphoprotein</keyword>
<evidence type="ECO:0000313" key="17">
    <source>
        <dbReference type="EMBL" id="QPG74780.1"/>
    </source>
</evidence>
<evidence type="ECO:0000256" key="11">
    <source>
        <dbReference type="ARBA" id="ARBA00023136"/>
    </source>
</evidence>
<feature type="binding site" evidence="13">
    <location>
        <position position="313"/>
    </location>
    <ligand>
        <name>Zn(2+)</name>
        <dbReference type="ChEBI" id="CHEBI:29105"/>
        <label>2</label>
    </ligand>
</feature>
<gene>
    <name evidence="17" type="ORF">FOA43_002114</name>
</gene>
<evidence type="ECO:0000256" key="10">
    <source>
        <dbReference type="ARBA" id="ARBA00022989"/>
    </source>
</evidence>
<accession>A0A875RPA0</accession>
<keyword evidence="11" id="KW-0472">Membrane</keyword>
<feature type="binding site" evidence="13">
    <location>
        <position position="162"/>
    </location>
    <ligand>
        <name>Mg(2+)</name>
        <dbReference type="ChEBI" id="CHEBI:18420"/>
    </ligand>
</feature>
<dbReference type="OrthoDB" id="7392499at2759"/>
<keyword evidence="8 13" id="KW-0862">Zinc</keyword>
<evidence type="ECO:0000256" key="9">
    <source>
        <dbReference type="ARBA" id="ARBA00022842"/>
    </source>
</evidence>
<dbReference type="FunFam" id="1.10.60.40:FF:000002">
    <property type="entry name" value="Alkaline phosphatase"/>
    <property type="match status" value="1"/>
</dbReference>
<dbReference type="GO" id="GO:0046872">
    <property type="term" value="F:metal ion binding"/>
    <property type="evidence" value="ECO:0007669"/>
    <property type="project" value="UniProtKB-KW"/>
</dbReference>
<feature type="binding site" evidence="13">
    <location>
        <position position="304"/>
    </location>
    <ligand>
        <name>Mg(2+)</name>
        <dbReference type="ChEBI" id="CHEBI:18420"/>
    </ligand>
</feature>
<dbReference type="FunFam" id="3.40.720.10:FF:000063">
    <property type="entry name" value="Alkaline phosphatase"/>
    <property type="match status" value="1"/>
</dbReference>
<dbReference type="PANTHER" id="PTHR11596:SF5">
    <property type="entry name" value="ALKALINE PHOSPHATASE"/>
    <property type="match status" value="1"/>
</dbReference>
<feature type="chain" id="PRO_5034481490" description="Alkaline phosphatase" evidence="16">
    <location>
        <begin position="37"/>
        <end position="542"/>
    </location>
</feature>
<evidence type="ECO:0000256" key="7">
    <source>
        <dbReference type="ARBA" id="ARBA00022801"/>
    </source>
</evidence>
<keyword evidence="7 15" id="KW-0378">Hydrolase</keyword>
<dbReference type="InterPro" id="IPR018299">
    <property type="entry name" value="Alkaline_phosphatase_AS"/>
</dbReference>
<name>A0A875RPA0_EENNA</name>
<evidence type="ECO:0000256" key="6">
    <source>
        <dbReference type="ARBA" id="ARBA00022723"/>
    </source>
</evidence>
<keyword evidence="9 13" id="KW-0460">Magnesium</keyword>
<reference evidence="17" key="1">
    <citation type="submission" date="2020-10" db="EMBL/GenBank/DDBJ databases">
        <authorList>
            <person name="Roach M.J.R."/>
        </authorList>
    </citation>
    <scope>NUCLEOTIDE SEQUENCE</scope>
    <source>
        <strain evidence="17">CBS 1945</strain>
    </source>
</reference>
<dbReference type="SUPFAM" id="SSF53649">
    <property type="entry name" value="Alkaline phosphatase-like"/>
    <property type="match status" value="1"/>
</dbReference>
<dbReference type="GO" id="GO:0004035">
    <property type="term" value="F:alkaline phosphatase activity"/>
    <property type="evidence" value="ECO:0007669"/>
    <property type="project" value="UniProtKB-EC"/>
</dbReference>
<feature type="binding site" evidence="13">
    <location>
        <position position="309"/>
    </location>
    <ligand>
        <name>Zn(2+)</name>
        <dbReference type="ChEBI" id="CHEBI:29105"/>
        <label>2</label>
    </ligand>
</feature>
<comment type="subcellular location">
    <subcellularLocation>
        <location evidence="1">Membrane</location>
        <topology evidence="1">Single-pass membrane protein</topology>
    </subcellularLocation>
</comment>
<dbReference type="SMART" id="SM00098">
    <property type="entry name" value="alkPPc"/>
    <property type="match status" value="1"/>
</dbReference>
<evidence type="ECO:0000256" key="1">
    <source>
        <dbReference type="ARBA" id="ARBA00004167"/>
    </source>
</evidence>
<comment type="cofactor">
    <cofactor evidence="13">
        <name>Zn(2+)</name>
        <dbReference type="ChEBI" id="CHEBI:29105"/>
    </cofactor>
    <text evidence="13">Binds 2 Zn(2+) ions.</text>
</comment>
<sequence>MPTKGSAKSPYRGLVISLSLLLVAFVLWFSTQLAAAAQWPQGTPLDLSSPFTSKKNIIMMVTDGTGPASINMARSYRQYRDNLNYDDLLELDKHFIGSSRTRSNSSLITDSAAGATVFSCGLKTYNGAIAVDPLKNPRGTILEALKLKGYKTGLVVTTSITDATPAAFNSHVDYRFMQSLIANQQLGFNTTLGSMTDLMIGGGRCFYLPGNSVGGCRDDNRNLIEEAQKLGFNVATSKKEFDSWQLGQNVSLPMLSLLAYYNIPYDLDRDEEKYPSLEEETITALNVLSNSTRDSNQGFFLMVEGSRIDHAGHQNDPAAQVREVLAYDKAFKAVIDFADSSDVPTYIVSTSDHETGGLDVGRQITKSYPDYLWKPDVLDNATHSGEYLTQRVHEFAASTKDAGQLTNFIEKQIFEFGLGIYDYTFKDVQKAIEYKESLELGNYLNEMVSHRAQVGWSTHGHTAVDVNIYAHSNTEEGQQLLHKYLLGNHENVEIGQFWQTLCDVNLDDITHKLRGTVHNVDVEAAEEHSESLYGHEMGSVEW</sequence>
<dbReference type="EMBL" id="CP064813">
    <property type="protein sequence ID" value="QPG74780.1"/>
    <property type="molecule type" value="Genomic_DNA"/>
</dbReference>
<evidence type="ECO:0000256" key="4">
    <source>
        <dbReference type="ARBA" id="ARBA00022553"/>
    </source>
</evidence>
<keyword evidence="5" id="KW-0812">Transmembrane</keyword>
<dbReference type="AlphaFoldDB" id="A0A875RPA0"/>
<evidence type="ECO:0000256" key="5">
    <source>
        <dbReference type="ARBA" id="ARBA00022692"/>
    </source>
</evidence>
<dbReference type="GeneID" id="62195515"/>
<dbReference type="Proteomes" id="UP000662931">
    <property type="component" value="Chromosome 2"/>
</dbReference>
<feature type="active site" description="Phosphoserine intermediate" evidence="12">
    <location>
        <position position="111"/>
    </location>
</feature>
<evidence type="ECO:0000256" key="8">
    <source>
        <dbReference type="ARBA" id="ARBA00022833"/>
    </source>
</evidence>
<dbReference type="CDD" id="cd16012">
    <property type="entry name" value="ALP"/>
    <property type="match status" value="1"/>
</dbReference>
<dbReference type="GO" id="GO:0000329">
    <property type="term" value="C:fungal-type vacuole membrane"/>
    <property type="evidence" value="ECO:0007669"/>
    <property type="project" value="TreeGrafter"/>
</dbReference>
<keyword evidence="18" id="KW-1185">Reference proteome</keyword>
<dbReference type="PRINTS" id="PR00113">
    <property type="entry name" value="ALKPHPHTASE"/>
</dbReference>
<dbReference type="PROSITE" id="PS00123">
    <property type="entry name" value="ALKALINE_PHOSPHATASE"/>
    <property type="match status" value="1"/>
</dbReference>
<dbReference type="PANTHER" id="PTHR11596">
    <property type="entry name" value="ALKALINE PHOSPHATASE"/>
    <property type="match status" value="1"/>
</dbReference>
<feature type="binding site" evidence="13">
    <location>
        <position position="461"/>
    </location>
    <ligand>
        <name>Zn(2+)</name>
        <dbReference type="ChEBI" id="CHEBI:29105"/>
        <label>2</label>
    </ligand>
</feature>
<feature type="binding site" evidence="13">
    <location>
        <position position="353"/>
    </location>
    <ligand>
        <name>Zn(2+)</name>
        <dbReference type="ChEBI" id="CHEBI:29105"/>
        <label>1</label>
    </ligand>
</feature>
<comment type="catalytic activity">
    <reaction evidence="15">
        <text>a phosphate monoester + H2O = an alcohol + phosphate</text>
        <dbReference type="Rhea" id="RHEA:15017"/>
        <dbReference type="ChEBI" id="CHEBI:15377"/>
        <dbReference type="ChEBI" id="CHEBI:30879"/>
        <dbReference type="ChEBI" id="CHEBI:43474"/>
        <dbReference type="ChEBI" id="CHEBI:67140"/>
        <dbReference type="EC" id="3.1.3.1"/>
    </reaction>
</comment>
<feature type="binding site" evidence="13">
    <location>
        <position position="63"/>
    </location>
    <ligand>
        <name>Zn(2+)</name>
        <dbReference type="ChEBI" id="CHEBI:29105"/>
        <label>2</label>
    </ligand>
</feature>
<protein>
    <recommendedName>
        <fullName evidence="3 15">Alkaline phosphatase</fullName>
        <ecNumber evidence="3 15">3.1.3.1</ecNumber>
    </recommendedName>
</protein>
<feature type="binding site" evidence="13">
    <location>
        <position position="352"/>
    </location>
    <ligand>
        <name>Zn(2+)</name>
        <dbReference type="ChEBI" id="CHEBI:29105"/>
        <label>2</label>
    </ligand>
</feature>
<comment type="cofactor">
    <cofactor evidence="13">
        <name>Mg(2+)</name>
        <dbReference type="ChEBI" id="CHEBI:18420"/>
    </cofactor>
    <text evidence="13">Binds 1 Mg(2+) ion.</text>
</comment>
<dbReference type="Gene3D" id="1.10.60.40">
    <property type="match status" value="1"/>
</dbReference>
<evidence type="ECO:0000256" key="2">
    <source>
        <dbReference type="ARBA" id="ARBA00005984"/>
    </source>
</evidence>
<dbReference type="InterPro" id="IPR017850">
    <property type="entry name" value="Alkaline_phosphatase_core_sf"/>
</dbReference>
<evidence type="ECO:0000256" key="14">
    <source>
        <dbReference type="RuleBase" id="RU003946"/>
    </source>
</evidence>
<feature type="binding site" evidence="13">
    <location>
        <position position="164"/>
    </location>
    <ligand>
        <name>Mg(2+)</name>
        <dbReference type="ChEBI" id="CHEBI:18420"/>
    </ligand>
</feature>
<dbReference type="EC" id="3.1.3.1" evidence="3 15"/>
<organism evidence="17 18">
    <name type="scientific">Eeniella nana</name>
    <name type="common">Yeast</name>
    <name type="synonym">Brettanomyces nanus</name>
    <dbReference type="NCBI Taxonomy" id="13502"/>
    <lineage>
        <taxon>Eukaryota</taxon>
        <taxon>Fungi</taxon>
        <taxon>Dikarya</taxon>
        <taxon>Ascomycota</taxon>
        <taxon>Saccharomycotina</taxon>
        <taxon>Pichiomycetes</taxon>
        <taxon>Pichiales</taxon>
        <taxon>Pichiaceae</taxon>
        <taxon>Brettanomyces</taxon>
    </lineage>
</organism>
<dbReference type="KEGG" id="bnn:FOA43_002114"/>
<keyword evidence="10" id="KW-1133">Transmembrane helix</keyword>
<dbReference type="GO" id="GO:0019637">
    <property type="term" value="P:organophosphate metabolic process"/>
    <property type="evidence" value="ECO:0007669"/>
    <property type="project" value="UniProtKB-ARBA"/>
</dbReference>
<keyword evidence="16" id="KW-0732">Signal</keyword>
<comment type="similarity">
    <text evidence="2 14">Belongs to the alkaline phosphatase family.</text>
</comment>
<evidence type="ECO:0000313" key="18">
    <source>
        <dbReference type="Proteomes" id="UP000662931"/>
    </source>
</evidence>
<dbReference type="Pfam" id="PF00245">
    <property type="entry name" value="Alk_phosphatase"/>
    <property type="match status" value="1"/>
</dbReference>
<dbReference type="Gene3D" id="3.40.720.10">
    <property type="entry name" value="Alkaline Phosphatase, subunit A"/>
    <property type="match status" value="1"/>
</dbReference>
<feature type="binding site" evidence="13">
    <location>
        <position position="63"/>
    </location>
    <ligand>
        <name>Mg(2+)</name>
        <dbReference type="ChEBI" id="CHEBI:18420"/>
    </ligand>
</feature>
<evidence type="ECO:0000256" key="3">
    <source>
        <dbReference type="ARBA" id="ARBA00012647"/>
    </source>
</evidence>
<evidence type="ECO:0000256" key="15">
    <source>
        <dbReference type="RuleBase" id="RU003947"/>
    </source>
</evidence>
<feature type="signal peptide" evidence="16">
    <location>
        <begin position="1"/>
        <end position="36"/>
    </location>
</feature>
<dbReference type="InterPro" id="IPR001952">
    <property type="entry name" value="Alkaline_phosphatase"/>
</dbReference>
<evidence type="ECO:0000256" key="16">
    <source>
        <dbReference type="SAM" id="SignalP"/>
    </source>
</evidence>
<keyword evidence="6 13" id="KW-0479">Metal-binding</keyword>
<evidence type="ECO:0000256" key="13">
    <source>
        <dbReference type="PIRSR" id="PIRSR601952-2"/>
    </source>
</evidence>
<proteinExistence type="inferred from homology"/>
<evidence type="ECO:0000256" key="12">
    <source>
        <dbReference type="PIRSR" id="PIRSR601952-1"/>
    </source>
</evidence>
<dbReference type="RefSeq" id="XP_038778345.1">
    <property type="nucleotide sequence ID" value="XM_038922417.1"/>
</dbReference>